<keyword evidence="1" id="KW-0472">Membrane</keyword>
<comment type="caution">
    <text evidence="3">The sequence shown here is derived from an EMBL/GenBank/DDBJ whole genome shotgun (WGS) entry which is preliminary data.</text>
</comment>
<dbReference type="InterPro" id="IPR001478">
    <property type="entry name" value="PDZ"/>
</dbReference>
<feature type="transmembrane region" description="Helical" evidence="1">
    <location>
        <begin position="59"/>
        <end position="79"/>
    </location>
</feature>
<gene>
    <name evidence="3" type="ORF">GCM10008986_27720</name>
</gene>
<feature type="domain" description="PDZ" evidence="2">
    <location>
        <begin position="287"/>
        <end position="364"/>
    </location>
</feature>
<evidence type="ECO:0000256" key="1">
    <source>
        <dbReference type="SAM" id="Phobius"/>
    </source>
</evidence>
<name>A0ABN1BJR0_9BACI</name>
<protein>
    <submittedName>
        <fullName evidence="3">PDZ domain-containing protein</fullName>
    </submittedName>
</protein>
<keyword evidence="4" id="KW-1185">Reference proteome</keyword>
<feature type="transmembrane region" description="Helical" evidence="1">
    <location>
        <begin position="108"/>
        <end position="125"/>
    </location>
</feature>
<evidence type="ECO:0000313" key="3">
    <source>
        <dbReference type="EMBL" id="GAA0499045.1"/>
    </source>
</evidence>
<feature type="transmembrane region" description="Helical" evidence="1">
    <location>
        <begin position="12"/>
        <end position="31"/>
    </location>
</feature>
<dbReference type="Gene3D" id="2.30.42.10">
    <property type="match status" value="1"/>
</dbReference>
<dbReference type="SMART" id="SM00228">
    <property type="entry name" value="PDZ"/>
    <property type="match status" value="1"/>
</dbReference>
<sequence length="404" mass="45557">MINLWLTEIGEGFIWLIGQPLLYWAIVLTILTSYYRRKQERTDFGSSVYKSGTEWKRTWLLCVISGIVISASLIVTGGILSYPVWLLISVLSIIVTITGRLYLLSAGYLMGITVILLAVMQQYTLTIDVLPAQWMEELMNVSPPLILALTAVFLIIESILWFTADKEYAFPKLIKGKRGKYIGLHNVKRLSVVPMLVPVPGGAIDGLFSWWPLLPIGDHGYGLMLFPFLMGIQQAFQGHFSNQGGKLFGKWVLTLGLITGIFAAGSFYDPLFIYIGAAVAILGRAIIQLYVRFVDREKTSIFRPQSDGLIILAVIKDSPADKMGLKTGERVEKVHQIPVTNEIEFYDALQESRTFCKLEVRDVHGEIRFVQGPMYQGDHHELGLVFVKEKPRFRLYQDLPNHVV</sequence>
<proteinExistence type="predicted"/>
<keyword evidence="1" id="KW-0812">Transmembrane</keyword>
<dbReference type="EMBL" id="BAAADO010000006">
    <property type="protein sequence ID" value="GAA0499045.1"/>
    <property type="molecule type" value="Genomic_DNA"/>
</dbReference>
<evidence type="ECO:0000313" key="4">
    <source>
        <dbReference type="Proteomes" id="UP001500880"/>
    </source>
</evidence>
<feature type="transmembrane region" description="Helical" evidence="1">
    <location>
        <begin position="271"/>
        <end position="291"/>
    </location>
</feature>
<keyword evidence="1" id="KW-1133">Transmembrane helix</keyword>
<feature type="transmembrane region" description="Helical" evidence="1">
    <location>
        <begin position="145"/>
        <end position="164"/>
    </location>
</feature>
<dbReference type="Proteomes" id="UP001500880">
    <property type="component" value="Unassembled WGS sequence"/>
</dbReference>
<organism evidence="3 4">
    <name type="scientific">Salinibacillus aidingensis</name>
    <dbReference type="NCBI Taxonomy" id="237684"/>
    <lineage>
        <taxon>Bacteria</taxon>
        <taxon>Bacillati</taxon>
        <taxon>Bacillota</taxon>
        <taxon>Bacilli</taxon>
        <taxon>Bacillales</taxon>
        <taxon>Bacillaceae</taxon>
        <taxon>Salinibacillus</taxon>
    </lineage>
</organism>
<evidence type="ECO:0000259" key="2">
    <source>
        <dbReference type="SMART" id="SM00228"/>
    </source>
</evidence>
<feature type="transmembrane region" description="Helical" evidence="1">
    <location>
        <begin position="248"/>
        <end position="265"/>
    </location>
</feature>
<dbReference type="InterPro" id="IPR036034">
    <property type="entry name" value="PDZ_sf"/>
</dbReference>
<accession>A0ABN1BJR0</accession>
<dbReference type="SUPFAM" id="SSF50156">
    <property type="entry name" value="PDZ domain-like"/>
    <property type="match status" value="1"/>
</dbReference>
<feature type="transmembrane region" description="Helical" evidence="1">
    <location>
        <begin position="219"/>
        <end position="236"/>
    </location>
</feature>
<reference evidence="3 4" key="1">
    <citation type="journal article" date="2019" name="Int. J. Syst. Evol. Microbiol.">
        <title>The Global Catalogue of Microorganisms (GCM) 10K type strain sequencing project: providing services to taxonomists for standard genome sequencing and annotation.</title>
        <authorList>
            <consortium name="The Broad Institute Genomics Platform"/>
            <consortium name="The Broad Institute Genome Sequencing Center for Infectious Disease"/>
            <person name="Wu L."/>
            <person name="Ma J."/>
        </authorList>
    </citation>
    <scope>NUCLEOTIDE SEQUENCE [LARGE SCALE GENOMIC DNA]</scope>
    <source>
        <strain evidence="3 4">JCM 12389</strain>
    </source>
</reference>
<dbReference type="RefSeq" id="WP_343842278.1">
    <property type="nucleotide sequence ID" value="NZ_BAAADO010000006.1"/>
</dbReference>